<dbReference type="InterPro" id="IPR043764">
    <property type="entry name" value="DUF5710"/>
</dbReference>
<gene>
    <name evidence="2" type="ORF">BHC57_01120</name>
</gene>
<accession>A0A855FP71</accession>
<proteinExistence type="predicted"/>
<sequence length="225" mass="26501">MSTAIQQFRRDAPRLIAESLAKKQAEHEKFISYTPKKQARLKLREFYKEFQALSVINKDFSFDPIDSKTLDKFADFLTRELKDIKNPQQLSNTSIFDALWDYGDFKQDEHEQLLSGGLIEEANTRWDRDYQFTKAAKFLARALYADPPDFSKVNAKAAEREKKKEEAKKAKIMSQRAARTYLNVPYTERWTAKQHGARWDKDVKKWYLPEGVEMHEDLKQYACDE</sequence>
<dbReference type="RefSeq" id="WP_100099697.1">
    <property type="nucleotide sequence ID" value="NZ_MDUZ01000051.1"/>
</dbReference>
<dbReference type="AlphaFoldDB" id="A0A855FP71"/>
<evidence type="ECO:0000259" key="1">
    <source>
        <dbReference type="Pfam" id="PF18974"/>
    </source>
</evidence>
<feature type="domain" description="DUF5710" evidence="1">
    <location>
        <begin position="179"/>
        <end position="215"/>
    </location>
</feature>
<dbReference type="OrthoDB" id="9792687at2"/>
<name>A0A855FP71_9NEIS</name>
<protein>
    <recommendedName>
        <fullName evidence="1">DUF5710 domain-containing protein</fullName>
    </recommendedName>
</protein>
<comment type="caution">
    <text evidence="2">The sequence shown here is derived from an EMBL/GenBank/DDBJ whole genome shotgun (WGS) entry which is preliminary data.</text>
</comment>
<organism evidence="2 3">
    <name type="scientific">Snodgrassella alvi</name>
    <dbReference type="NCBI Taxonomy" id="1196083"/>
    <lineage>
        <taxon>Bacteria</taxon>
        <taxon>Pseudomonadati</taxon>
        <taxon>Pseudomonadota</taxon>
        <taxon>Betaproteobacteria</taxon>
        <taxon>Neisseriales</taxon>
        <taxon>Neisseriaceae</taxon>
        <taxon>Snodgrassella</taxon>
    </lineage>
</organism>
<dbReference type="Pfam" id="PF18974">
    <property type="entry name" value="DUF5710"/>
    <property type="match status" value="1"/>
</dbReference>
<evidence type="ECO:0000313" key="2">
    <source>
        <dbReference type="EMBL" id="PIT62562.1"/>
    </source>
</evidence>
<evidence type="ECO:0000313" key="3">
    <source>
        <dbReference type="Proteomes" id="UP000230463"/>
    </source>
</evidence>
<dbReference type="Proteomes" id="UP000230463">
    <property type="component" value="Unassembled WGS sequence"/>
</dbReference>
<dbReference type="EMBL" id="MEIU01000005">
    <property type="protein sequence ID" value="PIT62562.1"/>
    <property type="molecule type" value="Genomic_DNA"/>
</dbReference>
<reference evidence="2 3" key="1">
    <citation type="journal article" date="2017" name="MBio">
        <title>Type VI secretion-mediated competition in the bee gut microbiome.</title>
        <authorList>
            <person name="Steele M.I."/>
            <person name="Kwong W.K."/>
            <person name="Powell J.E."/>
            <person name="Whiteley M."/>
            <person name="Moran N.A."/>
        </authorList>
    </citation>
    <scope>NUCLEOTIDE SEQUENCE [LARGE SCALE GENOMIC DNA]</scope>
    <source>
        <strain evidence="2 3">HK3</strain>
    </source>
</reference>